<reference evidence="1 3" key="1">
    <citation type="submission" date="2017-05" db="EMBL/GenBank/DDBJ databases">
        <authorList>
            <person name="Blom J."/>
        </authorList>
    </citation>
    <scope>NUCLEOTIDE SEQUENCE [LARGE SCALE GENOMIC DNA]</scope>
    <source>
        <strain evidence="1">PD885</strain>
    </source>
</reference>
<evidence type="ECO:0000313" key="4">
    <source>
        <dbReference type="Proteomes" id="UP000195953"/>
    </source>
</evidence>
<dbReference type="InterPro" id="IPR045709">
    <property type="entry name" value="DUF6065"/>
</dbReference>
<organism evidence="2 4">
    <name type="scientific">Xanthomonas fragariae</name>
    <dbReference type="NCBI Taxonomy" id="48664"/>
    <lineage>
        <taxon>Bacteria</taxon>
        <taxon>Pseudomonadati</taxon>
        <taxon>Pseudomonadota</taxon>
        <taxon>Gammaproteobacteria</taxon>
        <taxon>Lysobacterales</taxon>
        <taxon>Lysobacteraceae</taxon>
        <taxon>Xanthomonas</taxon>
    </lineage>
</organism>
<proteinExistence type="predicted"/>
<evidence type="ECO:0000313" key="2">
    <source>
        <dbReference type="EMBL" id="SMR03929.1"/>
    </source>
</evidence>
<name>A0A1Y6HK81_9XANT</name>
<dbReference type="KEGG" id="xfr:BER92_12750"/>
<protein>
    <submittedName>
        <fullName evidence="2">Uncharacterized protein</fullName>
    </submittedName>
</protein>
<gene>
    <name evidence="2" type="ORF">PD5205_02639</name>
    <name evidence="1" type="ORF">PD885_01355</name>
</gene>
<dbReference type="Pfam" id="PF19541">
    <property type="entry name" value="DUF6065"/>
    <property type="match status" value="1"/>
</dbReference>
<dbReference type="EMBL" id="LT853882">
    <property type="protein sequence ID" value="SMQ98606.1"/>
    <property type="molecule type" value="Genomic_DNA"/>
</dbReference>
<evidence type="ECO:0000313" key="1">
    <source>
        <dbReference type="EMBL" id="SMQ98606.1"/>
    </source>
</evidence>
<sequence length="82" mass="8643">MDATAHRYAYRYLSLAIAITHGWELLCQSGFQASQEGADGLDAIQISADARSVLPAIGHFGCGVLTLRSTTSTCGSFHGPVT</sequence>
<reference evidence="2 4" key="2">
    <citation type="submission" date="2017-05" db="EMBL/GenBank/DDBJ databases">
        <authorList>
            <person name="Song R."/>
            <person name="Chenine A.L."/>
            <person name="Ruprecht R.M."/>
        </authorList>
    </citation>
    <scope>NUCLEOTIDE SEQUENCE [LARGE SCALE GENOMIC DNA]</scope>
    <source>
        <strain evidence="2">PD5205</strain>
    </source>
</reference>
<accession>A0A1Y6HK81</accession>
<dbReference type="EMBL" id="LT853885">
    <property type="protein sequence ID" value="SMR03929.1"/>
    <property type="molecule type" value="Genomic_DNA"/>
</dbReference>
<dbReference type="Proteomes" id="UP000195953">
    <property type="component" value="Chromosome 1"/>
</dbReference>
<dbReference type="Proteomes" id="UP000195877">
    <property type="component" value="Chromosome 1"/>
</dbReference>
<evidence type="ECO:0000313" key="3">
    <source>
        <dbReference type="Proteomes" id="UP000195877"/>
    </source>
</evidence>
<dbReference type="OrthoDB" id="8910986at2"/>
<keyword evidence="3" id="KW-1185">Reference proteome</keyword>
<dbReference type="AlphaFoldDB" id="A0A1Y6HK81"/>